<accession>G7VV91</accession>
<dbReference type="InterPro" id="IPR009061">
    <property type="entry name" value="DNA-bd_dom_put_sf"/>
</dbReference>
<dbReference type="PANTHER" id="PTHR30204:SF69">
    <property type="entry name" value="MERR-FAMILY TRANSCRIPTIONAL REGULATOR"/>
    <property type="match status" value="1"/>
</dbReference>
<organism evidence="6 7">
    <name type="scientific">Paenibacillus terrae (strain HPL-003)</name>
    <dbReference type="NCBI Taxonomy" id="985665"/>
    <lineage>
        <taxon>Bacteria</taxon>
        <taxon>Bacillati</taxon>
        <taxon>Bacillota</taxon>
        <taxon>Bacilli</taxon>
        <taxon>Bacillales</taxon>
        <taxon>Paenibacillaceae</taxon>
        <taxon>Paenibacillus</taxon>
    </lineage>
</organism>
<dbReference type="GO" id="GO:0003677">
    <property type="term" value="F:DNA binding"/>
    <property type="evidence" value="ECO:0007669"/>
    <property type="project" value="UniProtKB-KW"/>
</dbReference>
<gene>
    <name evidence="6" type="ordered locus">HPL003_24350</name>
</gene>
<dbReference type="eggNOG" id="COG2226">
    <property type="taxonomic scope" value="Bacteria"/>
</dbReference>
<dbReference type="Pfam" id="PF13411">
    <property type="entry name" value="MerR_1"/>
    <property type="match status" value="1"/>
</dbReference>
<name>G7VV91_PAETH</name>
<dbReference type="CDD" id="cd02440">
    <property type="entry name" value="AdoMet_MTases"/>
    <property type="match status" value="1"/>
</dbReference>
<dbReference type="HOGENOM" id="CLU_793895_0_0_9"/>
<dbReference type="InterPro" id="IPR047057">
    <property type="entry name" value="MerR_fam"/>
</dbReference>
<dbReference type="Gene3D" id="3.40.50.150">
    <property type="entry name" value="Vaccinia Virus protein VP39"/>
    <property type="match status" value="1"/>
</dbReference>
<keyword evidence="4" id="KW-0804">Transcription</keyword>
<dbReference type="SUPFAM" id="SSF53335">
    <property type="entry name" value="S-adenosyl-L-methionine-dependent methyltransferases"/>
    <property type="match status" value="1"/>
</dbReference>
<evidence type="ECO:0000256" key="2">
    <source>
        <dbReference type="ARBA" id="ARBA00023015"/>
    </source>
</evidence>
<feature type="domain" description="HTH merR-type" evidence="5">
    <location>
        <begin position="3"/>
        <end position="72"/>
    </location>
</feature>
<evidence type="ECO:0000259" key="5">
    <source>
        <dbReference type="PROSITE" id="PS50937"/>
    </source>
</evidence>
<protein>
    <submittedName>
        <fullName evidence="6">Putative transcriptional regulator</fullName>
    </submittedName>
</protein>
<evidence type="ECO:0000313" key="6">
    <source>
        <dbReference type="EMBL" id="AET61588.1"/>
    </source>
</evidence>
<dbReference type="eggNOG" id="COG0789">
    <property type="taxonomic scope" value="Bacteria"/>
</dbReference>
<dbReference type="EMBL" id="CP003107">
    <property type="protein sequence ID" value="AET61588.1"/>
    <property type="molecule type" value="Genomic_DNA"/>
</dbReference>
<reference evidence="7" key="1">
    <citation type="submission" date="2011-11" db="EMBL/GenBank/DDBJ databases">
        <title>Complete sequence of Paenibacillus terrae HPL-003.</title>
        <authorList>
            <person name="Shin S.H."/>
            <person name="Kim S."/>
            <person name="Kim J.Y."/>
        </authorList>
    </citation>
    <scope>NUCLEOTIDE SEQUENCE [LARGE SCALE GENOMIC DNA]</scope>
    <source>
        <strain evidence="7">HPL-003</strain>
    </source>
</reference>
<dbReference type="InterPro" id="IPR000551">
    <property type="entry name" value="MerR-type_HTH_dom"/>
</dbReference>
<dbReference type="SMART" id="SM00422">
    <property type="entry name" value="HTH_MERR"/>
    <property type="match status" value="1"/>
</dbReference>
<reference evidence="6 7" key="3">
    <citation type="journal article" date="2012" name="J. Bacteriol.">
        <title>Genome Sequence of Paenibacillus terrae HPL-003, a Xylanase-Producing Bacterium Isolated from Soil Found in Forest Residue.</title>
        <authorList>
            <person name="Shin S.H."/>
            <person name="Kim S."/>
            <person name="Kim J.Y."/>
            <person name="Song H.Y."/>
            <person name="Cho S.J."/>
            <person name="Kim D.R."/>
            <person name="Lee K.I."/>
            <person name="Lim H.K."/>
            <person name="Park N.J."/>
            <person name="Hwang I.T."/>
            <person name="Yang K.S."/>
        </authorList>
    </citation>
    <scope>NUCLEOTIDE SEQUENCE [LARGE SCALE GENOMIC DNA]</scope>
    <source>
        <strain evidence="6 7">HPL-003</strain>
    </source>
</reference>
<evidence type="ECO:0000256" key="4">
    <source>
        <dbReference type="ARBA" id="ARBA00023163"/>
    </source>
</evidence>
<dbReference type="Pfam" id="PF08241">
    <property type="entry name" value="Methyltransf_11"/>
    <property type="match status" value="1"/>
</dbReference>
<evidence type="ECO:0000313" key="7">
    <source>
        <dbReference type="Proteomes" id="UP000005876"/>
    </source>
</evidence>
<dbReference type="STRING" id="985665.HPL003_24350"/>
<dbReference type="KEGG" id="pta:HPL003_24350"/>
<keyword evidence="1" id="KW-0678">Repressor</keyword>
<keyword evidence="2" id="KW-0805">Transcription regulation</keyword>
<keyword evidence="3" id="KW-0238">DNA-binding</keyword>
<dbReference type="SUPFAM" id="SSF46955">
    <property type="entry name" value="Putative DNA-binding domain"/>
    <property type="match status" value="1"/>
</dbReference>
<reference key="2">
    <citation type="submission" date="2011-11" db="EMBL/GenBank/DDBJ databases">
        <authorList>
            <person name="Shin S.H."/>
            <person name="Kim S."/>
            <person name="Kim J.Y."/>
        </authorList>
    </citation>
    <scope>NUCLEOTIDE SEQUENCE</scope>
    <source>
        <strain>HPL-003</strain>
    </source>
</reference>
<dbReference type="CDD" id="cd00592">
    <property type="entry name" value="HTH_MerR-like"/>
    <property type="match status" value="1"/>
</dbReference>
<dbReference type="AlphaFoldDB" id="G7VV91"/>
<evidence type="ECO:0000256" key="3">
    <source>
        <dbReference type="ARBA" id="ARBA00023125"/>
    </source>
</evidence>
<dbReference type="PANTHER" id="PTHR30204">
    <property type="entry name" value="REDOX-CYCLING DRUG-SENSING TRANSCRIPTIONAL ACTIVATOR SOXR"/>
    <property type="match status" value="1"/>
</dbReference>
<dbReference type="GO" id="GO:0008757">
    <property type="term" value="F:S-adenosylmethionine-dependent methyltransferase activity"/>
    <property type="evidence" value="ECO:0007669"/>
    <property type="project" value="InterPro"/>
</dbReference>
<dbReference type="InterPro" id="IPR029063">
    <property type="entry name" value="SAM-dependent_MTases_sf"/>
</dbReference>
<proteinExistence type="predicted"/>
<dbReference type="Gene3D" id="1.10.1660.10">
    <property type="match status" value="1"/>
</dbReference>
<dbReference type="Proteomes" id="UP000005876">
    <property type="component" value="Chromosome"/>
</dbReference>
<dbReference type="GO" id="GO:0003700">
    <property type="term" value="F:DNA-binding transcription factor activity"/>
    <property type="evidence" value="ECO:0007669"/>
    <property type="project" value="InterPro"/>
</dbReference>
<dbReference type="InterPro" id="IPR013216">
    <property type="entry name" value="Methyltransf_11"/>
</dbReference>
<evidence type="ECO:0000256" key="1">
    <source>
        <dbReference type="ARBA" id="ARBA00022491"/>
    </source>
</evidence>
<sequence length="351" mass="40537">MQGMKIKELAAQLHISARTIRFYEEKGMIAPVKHPDNGYRYFTEREAVRLRMIMALREFGMSVEEVKSVLDRLDQGRRDEALHELELQRSVMFTTWMDHKRRLEAADQMIERLRRDSELEWEEMFQLAGGLKRQRELREDWFDGWDFDSRAAVHDIRVSLEEGENGRHPAYRRALRLIVQRVAANAGEYGLDAGTGTGNLAGLFAEEGIRMAGVDQSNEMLKRCRSKFPQVETRLGNLMSIPYMDGTFDFVVSSYALHHLTDEQKILALSEMRRTLKPHGRICVVDLMVDAAEIPEAGESVSTPDNEESELPVYCAERSHMLDWFDRHGYFAASWHITGQLHMIYAVPVRS</sequence>
<dbReference type="PROSITE" id="PS50937">
    <property type="entry name" value="HTH_MERR_2"/>
    <property type="match status" value="1"/>
</dbReference>